<feature type="transmembrane region" description="Helical" evidence="1">
    <location>
        <begin position="196"/>
        <end position="221"/>
    </location>
</feature>
<keyword evidence="1" id="KW-1133">Transmembrane helix</keyword>
<organism evidence="2 3">
    <name type="scientific">Robiginitalea myxolifaciens</name>
    <dbReference type="NCBI Taxonomy" id="400055"/>
    <lineage>
        <taxon>Bacteria</taxon>
        <taxon>Pseudomonadati</taxon>
        <taxon>Bacteroidota</taxon>
        <taxon>Flavobacteriia</taxon>
        <taxon>Flavobacteriales</taxon>
        <taxon>Flavobacteriaceae</taxon>
        <taxon>Robiginitalea</taxon>
    </lineage>
</organism>
<evidence type="ECO:0000256" key="1">
    <source>
        <dbReference type="SAM" id="Phobius"/>
    </source>
</evidence>
<dbReference type="AlphaFoldDB" id="A0A1I6FWB7"/>
<feature type="transmembrane region" description="Helical" evidence="1">
    <location>
        <begin position="57"/>
        <end position="81"/>
    </location>
</feature>
<sequence length="222" mass="24910">MTTNPLFFRKTAIALTGLFLCLFLIVHLSANCILLLPKELAIPAYNSYSTLLRESPLIKIVAYLLYAAILLHVFYALLVTLRNRKAKPVRYAVNHAGENSSWASRNMGVLGTLILIFIVIHLANFWARIKLGLGEAVPSDPNGNLDVYSVTYELFQNAWFVAFYALMAIPLAWHLHHGLKSGFKTLGFYHQGGLRIIARISLIYAWIMGLGFGIIPIVVFFK</sequence>
<protein>
    <submittedName>
        <fullName evidence="2">Succinate dehydrogenase / fumarate reductase cytochrome b subunit</fullName>
    </submittedName>
</protein>
<gene>
    <name evidence="2" type="ORF">SAMN04490243_0802</name>
</gene>
<keyword evidence="1" id="KW-0812">Transmembrane</keyword>
<dbReference type="Proteomes" id="UP000199534">
    <property type="component" value="Unassembled WGS sequence"/>
</dbReference>
<evidence type="ECO:0000313" key="3">
    <source>
        <dbReference type="Proteomes" id="UP000199534"/>
    </source>
</evidence>
<feature type="transmembrane region" description="Helical" evidence="1">
    <location>
        <begin position="158"/>
        <end position="175"/>
    </location>
</feature>
<dbReference type="STRING" id="400055.SAMN04490243_0802"/>
<dbReference type="RefSeq" id="WP_092980863.1">
    <property type="nucleotide sequence ID" value="NZ_FOYQ01000001.1"/>
</dbReference>
<feature type="transmembrane region" description="Helical" evidence="1">
    <location>
        <begin position="12"/>
        <end position="37"/>
    </location>
</feature>
<dbReference type="EMBL" id="FOYQ01000001">
    <property type="protein sequence ID" value="SFR34252.1"/>
    <property type="molecule type" value="Genomic_DNA"/>
</dbReference>
<name>A0A1I6FWB7_9FLAO</name>
<dbReference type="SUPFAM" id="SSF81343">
    <property type="entry name" value="Fumarate reductase respiratory complex transmembrane subunits"/>
    <property type="match status" value="1"/>
</dbReference>
<feature type="transmembrane region" description="Helical" evidence="1">
    <location>
        <begin position="107"/>
        <end position="127"/>
    </location>
</feature>
<accession>A0A1I6FWB7</accession>
<proteinExistence type="predicted"/>
<dbReference type="Gene3D" id="1.20.1300.10">
    <property type="entry name" value="Fumarate reductase/succinate dehydrogenase, transmembrane subunit"/>
    <property type="match status" value="1"/>
</dbReference>
<reference evidence="2 3" key="1">
    <citation type="submission" date="2016-10" db="EMBL/GenBank/DDBJ databases">
        <authorList>
            <person name="de Groot N.N."/>
        </authorList>
    </citation>
    <scope>NUCLEOTIDE SEQUENCE [LARGE SCALE GENOMIC DNA]</scope>
    <source>
        <strain evidence="2 3">DSM 21019</strain>
    </source>
</reference>
<dbReference type="InterPro" id="IPR034804">
    <property type="entry name" value="SQR/QFR_C/D"/>
</dbReference>
<evidence type="ECO:0000313" key="2">
    <source>
        <dbReference type="EMBL" id="SFR34252.1"/>
    </source>
</evidence>
<dbReference type="GO" id="GO:0016020">
    <property type="term" value="C:membrane"/>
    <property type="evidence" value="ECO:0007669"/>
    <property type="project" value="InterPro"/>
</dbReference>
<dbReference type="NCBIfam" id="TIGR02046">
    <property type="entry name" value="sdhC_b558_fam"/>
    <property type="match status" value="1"/>
</dbReference>
<dbReference type="InterPro" id="IPR011138">
    <property type="entry name" value="Cytochrome_b-558"/>
</dbReference>
<dbReference type="CDD" id="cd03498">
    <property type="entry name" value="SQR_TypeB_2_TM"/>
    <property type="match status" value="1"/>
</dbReference>
<keyword evidence="1" id="KW-0472">Membrane</keyword>
<dbReference type="OrthoDB" id="9802842at2"/>
<keyword evidence="3" id="KW-1185">Reference proteome</keyword>